<dbReference type="Gene3D" id="3.40.50.2300">
    <property type="match status" value="1"/>
</dbReference>
<gene>
    <name evidence="12" type="ORF">PTQ27_10470</name>
</gene>
<dbReference type="InterPro" id="IPR001789">
    <property type="entry name" value="Sig_transdc_resp-reg_receiver"/>
</dbReference>
<keyword evidence="7" id="KW-0804">Transcription</keyword>
<comment type="subcellular location">
    <subcellularLocation>
        <location evidence="1">Cytoplasm</location>
    </subcellularLocation>
</comment>
<dbReference type="Pfam" id="PF00486">
    <property type="entry name" value="Trans_reg_C"/>
    <property type="match status" value="1"/>
</dbReference>
<dbReference type="SMART" id="SM00862">
    <property type="entry name" value="Trans_reg_C"/>
    <property type="match status" value="1"/>
</dbReference>
<name>A0ABT5MSB2_9PAST</name>
<dbReference type="InterPro" id="IPR001867">
    <property type="entry name" value="OmpR/PhoB-type_DNA-bd"/>
</dbReference>
<dbReference type="InterPro" id="IPR036388">
    <property type="entry name" value="WH-like_DNA-bd_sf"/>
</dbReference>
<evidence type="ECO:0000259" key="10">
    <source>
        <dbReference type="PROSITE" id="PS50110"/>
    </source>
</evidence>
<dbReference type="InterPro" id="IPR011006">
    <property type="entry name" value="CheY-like_superfamily"/>
</dbReference>
<dbReference type="Gene3D" id="1.10.10.10">
    <property type="entry name" value="Winged helix-like DNA-binding domain superfamily/Winged helix DNA-binding domain"/>
    <property type="match status" value="1"/>
</dbReference>
<keyword evidence="13" id="KW-1185">Reference proteome</keyword>
<dbReference type="PANTHER" id="PTHR48111">
    <property type="entry name" value="REGULATOR OF RPOS"/>
    <property type="match status" value="1"/>
</dbReference>
<evidence type="ECO:0000256" key="9">
    <source>
        <dbReference type="PROSITE-ProRule" id="PRU01091"/>
    </source>
</evidence>
<dbReference type="PANTHER" id="PTHR48111:SF39">
    <property type="entry name" value="TRANSCRIPTIONAL REGULATORY PROTEIN CPXR"/>
    <property type="match status" value="1"/>
</dbReference>
<dbReference type="RefSeq" id="WP_273771137.1">
    <property type="nucleotide sequence ID" value="NZ_JAQSJE010000009.1"/>
</dbReference>
<dbReference type="Pfam" id="PF00072">
    <property type="entry name" value="Response_reg"/>
    <property type="match status" value="1"/>
</dbReference>
<dbReference type="InterPro" id="IPR016032">
    <property type="entry name" value="Sig_transdc_resp-reg_C-effctor"/>
</dbReference>
<keyword evidence="5" id="KW-0805">Transcription regulation</keyword>
<evidence type="ECO:0000259" key="11">
    <source>
        <dbReference type="PROSITE" id="PS51755"/>
    </source>
</evidence>
<keyword evidence="3 8" id="KW-0597">Phosphoprotein</keyword>
<evidence type="ECO:0000256" key="3">
    <source>
        <dbReference type="ARBA" id="ARBA00022553"/>
    </source>
</evidence>
<feature type="DNA-binding region" description="OmpR/PhoB-type" evidence="9">
    <location>
        <begin position="145"/>
        <end position="244"/>
    </location>
</feature>
<evidence type="ECO:0000256" key="7">
    <source>
        <dbReference type="ARBA" id="ARBA00023163"/>
    </source>
</evidence>
<evidence type="ECO:0000256" key="8">
    <source>
        <dbReference type="PROSITE-ProRule" id="PRU00169"/>
    </source>
</evidence>
<dbReference type="EMBL" id="JAQSJE010000009">
    <property type="protein sequence ID" value="MDD0824882.1"/>
    <property type="molecule type" value="Genomic_DNA"/>
</dbReference>
<dbReference type="PROSITE" id="PS51755">
    <property type="entry name" value="OMPR_PHOB"/>
    <property type="match status" value="1"/>
</dbReference>
<dbReference type="SUPFAM" id="SSF46894">
    <property type="entry name" value="C-terminal effector domain of the bipartite response regulators"/>
    <property type="match status" value="1"/>
</dbReference>
<evidence type="ECO:0000256" key="1">
    <source>
        <dbReference type="ARBA" id="ARBA00004496"/>
    </source>
</evidence>
<reference evidence="12 13" key="1">
    <citation type="submission" date="2023-02" db="EMBL/GenBank/DDBJ databases">
        <title>Mannheimia cairiniae sp. nov., a novel species of Mannheimia obtained from moscovy ducks (Cairina moschata) and reclassification of Mannheimia ovis as heterotypic synonym of Mannheimia pernigra.</title>
        <authorList>
            <person name="Christensen H."/>
        </authorList>
    </citation>
    <scope>NUCLEOTIDE SEQUENCE [LARGE SCALE GENOMIC DNA]</scope>
    <source>
        <strain evidence="12 13">AT1</strain>
    </source>
</reference>
<dbReference type="InterPro" id="IPR039420">
    <property type="entry name" value="WalR-like"/>
</dbReference>
<keyword evidence="2" id="KW-0963">Cytoplasm</keyword>
<dbReference type="Proteomes" id="UP001221909">
    <property type="component" value="Unassembled WGS sequence"/>
</dbReference>
<protein>
    <submittedName>
        <fullName evidence="12">Response regulator</fullName>
    </submittedName>
</protein>
<feature type="modified residue" description="4-aspartylphosphate" evidence="8">
    <location>
        <position position="52"/>
    </location>
</feature>
<comment type="caution">
    <text evidence="12">The sequence shown here is derived from an EMBL/GenBank/DDBJ whole genome shotgun (WGS) entry which is preliminary data.</text>
</comment>
<accession>A0ABT5MSB2</accession>
<feature type="domain" description="OmpR/PhoB-type" evidence="11">
    <location>
        <begin position="145"/>
        <end position="244"/>
    </location>
</feature>
<feature type="domain" description="Response regulatory" evidence="10">
    <location>
        <begin position="3"/>
        <end position="116"/>
    </location>
</feature>
<evidence type="ECO:0000256" key="5">
    <source>
        <dbReference type="ARBA" id="ARBA00023015"/>
    </source>
</evidence>
<dbReference type="SUPFAM" id="SSF52172">
    <property type="entry name" value="CheY-like"/>
    <property type="match status" value="1"/>
</dbReference>
<proteinExistence type="predicted"/>
<dbReference type="PROSITE" id="PS50110">
    <property type="entry name" value="RESPONSE_REGULATORY"/>
    <property type="match status" value="1"/>
</dbReference>
<evidence type="ECO:0000256" key="4">
    <source>
        <dbReference type="ARBA" id="ARBA00023012"/>
    </source>
</evidence>
<sequence>MSKILLIDDDIEFTDLLTELLTLKGFQITVAHNGQEGLNELGANHYDLVLLDVMMPIMNGTETLKKLRELYSIPVLMLSARDEHIDRILGLELGADDYLPKPFNDRELIARIKAILRRAATQPVLIQDEESSFSPQNEETEDNLSTTLQFSGLTLYSGRQQVVYEGEVLDLTGTEFSLLHILMRHPGEVLSRERLSMEILGKYLTPYDRAIDMHISNLRKKLPPREDNLPWFKTLRGRGYLLVTEE</sequence>
<organism evidence="12 13">
    <name type="scientific">Mannheimia cairinae</name>
    <dbReference type="NCBI Taxonomy" id="3025936"/>
    <lineage>
        <taxon>Bacteria</taxon>
        <taxon>Pseudomonadati</taxon>
        <taxon>Pseudomonadota</taxon>
        <taxon>Gammaproteobacteria</taxon>
        <taxon>Pasteurellales</taxon>
        <taxon>Pasteurellaceae</taxon>
        <taxon>Mannheimia</taxon>
    </lineage>
</organism>
<evidence type="ECO:0000256" key="2">
    <source>
        <dbReference type="ARBA" id="ARBA00022490"/>
    </source>
</evidence>
<dbReference type="Gene3D" id="6.10.250.690">
    <property type="match status" value="1"/>
</dbReference>
<keyword evidence="6 9" id="KW-0238">DNA-binding</keyword>
<keyword evidence="4" id="KW-0902">Two-component regulatory system</keyword>
<evidence type="ECO:0000313" key="12">
    <source>
        <dbReference type="EMBL" id="MDD0824882.1"/>
    </source>
</evidence>
<dbReference type="SMART" id="SM00448">
    <property type="entry name" value="REC"/>
    <property type="match status" value="1"/>
</dbReference>
<evidence type="ECO:0000313" key="13">
    <source>
        <dbReference type="Proteomes" id="UP001221909"/>
    </source>
</evidence>
<dbReference type="CDD" id="cd00383">
    <property type="entry name" value="trans_reg_C"/>
    <property type="match status" value="1"/>
</dbReference>
<evidence type="ECO:0000256" key="6">
    <source>
        <dbReference type="ARBA" id="ARBA00023125"/>
    </source>
</evidence>